<gene>
    <name evidence="1" type="ORF">DNHGIG_31220</name>
</gene>
<dbReference type="EMBL" id="BOQE01000001">
    <property type="protein sequence ID" value="GIM47573.1"/>
    <property type="molecule type" value="Genomic_DNA"/>
</dbReference>
<reference evidence="1" key="1">
    <citation type="journal article" date="2023" name="Int. J. Syst. Evol. Microbiol.">
        <title>Collibacillus ludicampi gen. nov., sp. nov., a new soil bacterium of the family Alicyclobacillaceae.</title>
        <authorList>
            <person name="Jojima T."/>
            <person name="Ioku Y."/>
            <person name="Fukuta Y."/>
            <person name="Shirasaka N."/>
            <person name="Matsumura Y."/>
            <person name="Mori M."/>
        </authorList>
    </citation>
    <scope>NUCLEOTIDE SEQUENCE</scope>
    <source>
        <strain evidence="1">TP075</strain>
    </source>
</reference>
<organism evidence="1 2">
    <name type="scientific">Collibacillus ludicampi</name>
    <dbReference type="NCBI Taxonomy" id="2771369"/>
    <lineage>
        <taxon>Bacteria</taxon>
        <taxon>Bacillati</taxon>
        <taxon>Bacillota</taxon>
        <taxon>Bacilli</taxon>
        <taxon>Bacillales</taxon>
        <taxon>Alicyclobacillaceae</taxon>
        <taxon>Collibacillus</taxon>
    </lineage>
</organism>
<evidence type="ECO:0000313" key="2">
    <source>
        <dbReference type="Proteomes" id="UP001057291"/>
    </source>
</evidence>
<dbReference type="RefSeq" id="WP_282200536.1">
    <property type="nucleotide sequence ID" value="NZ_BOQE01000001.1"/>
</dbReference>
<protein>
    <submittedName>
        <fullName evidence="1">Uncharacterized protein</fullName>
    </submittedName>
</protein>
<evidence type="ECO:0000313" key="1">
    <source>
        <dbReference type="EMBL" id="GIM47573.1"/>
    </source>
</evidence>
<name>A0AAV4LIH6_9BACL</name>
<proteinExistence type="predicted"/>
<accession>A0AAV4LIH6</accession>
<keyword evidence="2" id="KW-1185">Reference proteome</keyword>
<dbReference type="Proteomes" id="UP001057291">
    <property type="component" value="Unassembled WGS sequence"/>
</dbReference>
<sequence length="427" mass="48968">MEILSSFTQLTARLLSNTLLNLDGVPQPVGTPIHRSAKKEGDLTPLEKQVSLRENPSLPVSGTLTKILTDLQIDDTREARQVIKEMVTVGLPVTKEEVMKVLQVIKEIKGDERAVTTAVRMLALQIPLSKHTLLAVDALWNGHPLHELLEQVRPFQQLLDEHHTMNARGNTLPPTIFEREAERAHSFFEESETFLSFEKWMNLSQKEKADILSRMRERLGLSHERELVRHWVEKSGRSERHMRYRTWKEFAIHLLYITGKEGEASCTTDEKLQQAIDHLLANLTGQQLMHTHKDETSPFFYHFFSLPFSYENKKSTIGIHILAHKDEKRKLDPANFLLCLHLELPRTGTVDVFLHSIQKVINLRLLVPESSLLPVFDDEISTLREGIRAVGYHLGAVRVEKRTAPLTDADITLMMRYLSAKQVDLRI</sequence>
<comment type="caution">
    <text evidence="1">The sequence shown here is derived from an EMBL/GenBank/DDBJ whole genome shotgun (WGS) entry which is preliminary data.</text>
</comment>
<dbReference type="AlphaFoldDB" id="A0AAV4LIH6"/>